<evidence type="ECO:0000313" key="2">
    <source>
        <dbReference type="Proteomes" id="UP000826195"/>
    </source>
</evidence>
<sequence>MMNRNPRDAQPTCYWALNSANACIQGLDSAELMVYGSRCCLHINRYLSRAFHVKVYRRDQRPGGKFAKLYRVKSCPMAAMWPGKRK</sequence>
<dbReference type="AlphaFoldDB" id="A0AAV7IJX9"/>
<organism evidence="1 2">
    <name type="scientific">Cotesia glomerata</name>
    <name type="common">Lepidopteran parasitic wasp</name>
    <name type="synonym">Apanteles glomeratus</name>
    <dbReference type="NCBI Taxonomy" id="32391"/>
    <lineage>
        <taxon>Eukaryota</taxon>
        <taxon>Metazoa</taxon>
        <taxon>Ecdysozoa</taxon>
        <taxon>Arthropoda</taxon>
        <taxon>Hexapoda</taxon>
        <taxon>Insecta</taxon>
        <taxon>Pterygota</taxon>
        <taxon>Neoptera</taxon>
        <taxon>Endopterygota</taxon>
        <taxon>Hymenoptera</taxon>
        <taxon>Apocrita</taxon>
        <taxon>Ichneumonoidea</taxon>
        <taxon>Braconidae</taxon>
        <taxon>Microgastrinae</taxon>
        <taxon>Cotesia</taxon>
    </lineage>
</organism>
<protein>
    <submittedName>
        <fullName evidence="1">Uncharacterized protein</fullName>
    </submittedName>
</protein>
<proteinExistence type="predicted"/>
<evidence type="ECO:0000313" key="1">
    <source>
        <dbReference type="EMBL" id="KAH0553958.1"/>
    </source>
</evidence>
<dbReference type="Proteomes" id="UP000826195">
    <property type="component" value="Unassembled WGS sequence"/>
</dbReference>
<gene>
    <name evidence="1" type="ORF">KQX54_006415</name>
</gene>
<reference evidence="1 2" key="1">
    <citation type="journal article" date="2021" name="J. Hered.">
        <title>A chromosome-level genome assembly of the parasitoid wasp, Cotesia glomerata (Hymenoptera: Braconidae).</title>
        <authorList>
            <person name="Pinto B.J."/>
            <person name="Weis J.J."/>
            <person name="Gamble T."/>
            <person name="Ode P.J."/>
            <person name="Paul R."/>
            <person name="Zaspel J.M."/>
        </authorList>
    </citation>
    <scope>NUCLEOTIDE SEQUENCE [LARGE SCALE GENOMIC DNA]</scope>
    <source>
        <strain evidence="1">CgM1</strain>
    </source>
</reference>
<keyword evidence="2" id="KW-1185">Reference proteome</keyword>
<comment type="caution">
    <text evidence="1">The sequence shown here is derived from an EMBL/GenBank/DDBJ whole genome shotgun (WGS) entry which is preliminary data.</text>
</comment>
<dbReference type="EMBL" id="JAHXZJ010001119">
    <property type="protein sequence ID" value="KAH0553958.1"/>
    <property type="molecule type" value="Genomic_DNA"/>
</dbReference>
<accession>A0AAV7IJX9</accession>
<name>A0AAV7IJX9_COTGL</name>